<keyword evidence="3" id="KW-1185">Reference proteome</keyword>
<name>A0A552UYK1_9FLAO</name>
<gene>
    <name evidence="2" type="ORF">FMM05_14060</name>
</gene>
<organism evidence="2 3">
    <name type="scientific">Flavobacterium zepuense</name>
    <dbReference type="NCBI Taxonomy" id="2593302"/>
    <lineage>
        <taxon>Bacteria</taxon>
        <taxon>Pseudomonadati</taxon>
        <taxon>Bacteroidota</taxon>
        <taxon>Flavobacteriia</taxon>
        <taxon>Flavobacteriales</taxon>
        <taxon>Flavobacteriaceae</taxon>
        <taxon>Flavobacterium</taxon>
    </lineage>
</organism>
<dbReference type="Proteomes" id="UP000320643">
    <property type="component" value="Unassembled WGS sequence"/>
</dbReference>
<accession>A0A552UYK1</accession>
<dbReference type="AlphaFoldDB" id="A0A552UYK1"/>
<evidence type="ECO:0000313" key="2">
    <source>
        <dbReference type="EMBL" id="TRW23315.1"/>
    </source>
</evidence>
<dbReference type="RefSeq" id="WP_143374031.1">
    <property type="nucleotide sequence ID" value="NZ_VJVZ01000009.1"/>
</dbReference>
<proteinExistence type="predicted"/>
<keyword evidence="1" id="KW-0732">Signal</keyword>
<dbReference type="OrthoDB" id="982449at2"/>
<comment type="caution">
    <text evidence="2">The sequence shown here is derived from an EMBL/GenBank/DDBJ whole genome shotgun (WGS) entry which is preliminary data.</text>
</comment>
<protein>
    <recommendedName>
        <fullName evidence="4">DUF4468 domain-containing protein</fullName>
    </recommendedName>
</protein>
<feature type="chain" id="PRO_5022135939" description="DUF4468 domain-containing protein" evidence="1">
    <location>
        <begin position="21"/>
        <end position="184"/>
    </location>
</feature>
<evidence type="ECO:0008006" key="4">
    <source>
        <dbReference type="Google" id="ProtNLM"/>
    </source>
</evidence>
<sequence length="184" mass="21657">MNSKFIFCIIAFLGCTFCFAQDMVTLEKRANELYNYLMTGKYDSVVPYIHPSMYDEIPKEEYLADLKSLNTKKDGITVSMINVPPSFNFKEIKIINKNYYCVFYYNQLIKISVEHVVDGFTKELLIKVYKKKYNTDKVVFNERENALLVQRRLQRVALADELSSYEWKFFANIKDQKLSEILGL</sequence>
<evidence type="ECO:0000256" key="1">
    <source>
        <dbReference type="SAM" id="SignalP"/>
    </source>
</evidence>
<dbReference type="PROSITE" id="PS51257">
    <property type="entry name" value="PROKAR_LIPOPROTEIN"/>
    <property type="match status" value="1"/>
</dbReference>
<dbReference type="EMBL" id="VJVZ01000009">
    <property type="protein sequence ID" value="TRW23315.1"/>
    <property type="molecule type" value="Genomic_DNA"/>
</dbReference>
<evidence type="ECO:0000313" key="3">
    <source>
        <dbReference type="Proteomes" id="UP000320643"/>
    </source>
</evidence>
<feature type="signal peptide" evidence="1">
    <location>
        <begin position="1"/>
        <end position="20"/>
    </location>
</feature>
<reference evidence="2 3" key="1">
    <citation type="submission" date="2019-07" db="EMBL/GenBank/DDBJ databases">
        <title>Flavobacterium sp. nov., isolated from glacier ice.</title>
        <authorList>
            <person name="Liu Q."/>
            <person name="Xin Y.-H."/>
        </authorList>
    </citation>
    <scope>NUCLEOTIDE SEQUENCE [LARGE SCALE GENOMIC DNA]</scope>
    <source>
        <strain evidence="2 3">ZT4R6</strain>
    </source>
</reference>